<evidence type="ECO:0000313" key="3">
    <source>
        <dbReference type="Proteomes" id="UP000280008"/>
    </source>
</evidence>
<evidence type="ECO:0000313" key="2">
    <source>
        <dbReference type="EMBL" id="RKR74729.1"/>
    </source>
</evidence>
<proteinExistence type="predicted"/>
<feature type="region of interest" description="Disordered" evidence="1">
    <location>
        <begin position="1"/>
        <end position="74"/>
    </location>
</feature>
<accession>A0A495IG57</accession>
<reference evidence="2 3" key="1">
    <citation type="submission" date="2018-10" db="EMBL/GenBank/DDBJ databases">
        <title>Sequencing the genomes of 1000 actinobacteria strains.</title>
        <authorList>
            <person name="Klenk H.-P."/>
        </authorList>
    </citation>
    <scope>NUCLEOTIDE SEQUENCE [LARGE SCALE GENOMIC DNA]</scope>
    <source>
        <strain evidence="2 3">DSM 17894</strain>
    </source>
</reference>
<name>A0A495IG57_9MICO</name>
<keyword evidence="3" id="KW-1185">Reference proteome</keyword>
<protein>
    <submittedName>
        <fullName evidence="2">Uncharacterized protein</fullName>
    </submittedName>
</protein>
<dbReference type="Proteomes" id="UP000280008">
    <property type="component" value="Unassembled WGS sequence"/>
</dbReference>
<dbReference type="AlphaFoldDB" id="A0A495IG57"/>
<organism evidence="2 3">
    <name type="scientific">Frondihabitans australicus</name>
    <dbReference type="NCBI Taxonomy" id="386892"/>
    <lineage>
        <taxon>Bacteria</taxon>
        <taxon>Bacillati</taxon>
        <taxon>Actinomycetota</taxon>
        <taxon>Actinomycetes</taxon>
        <taxon>Micrococcales</taxon>
        <taxon>Microbacteriaceae</taxon>
        <taxon>Frondihabitans</taxon>
    </lineage>
</organism>
<gene>
    <name evidence="2" type="ORF">C8E83_1858</name>
</gene>
<dbReference type="EMBL" id="RBKS01000001">
    <property type="protein sequence ID" value="RKR74729.1"/>
    <property type="molecule type" value="Genomic_DNA"/>
</dbReference>
<comment type="caution">
    <text evidence="2">The sequence shown here is derived from an EMBL/GenBank/DDBJ whole genome shotgun (WGS) entry which is preliminary data.</text>
</comment>
<evidence type="ECO:0000256" key="1">
    <source>
        <dbReference type="SAM" id="MobiDB-lite"/>
    </source>
</evidence>
<sequence>MTAYRHLLGHRKPPSPPEAAKANSDPHLDPQVAGQIGPKSEPPRRTNENQDAETQAPSLDTGATIPERAHLSKE</sequence>